<evidence type="ECO:0000259" key="10">
    <source>
        <dbReference type="PROSITE" id="PS51049"/>
    </source>
</evidence>
<proteinExistence type="inferred from homology"/>
<feature type="coiled-coil region" evidence="9">
    <location>
        <begin position="360"/>
        <end position="387"/>
    </location>
</feature>
<dbReference type="GO" id="GO:0005640">
    <property type="term" value="C:nuclear outer membrane"/>
    <property type="evidence" value="ECO:0007669"/>
    <property type="project" value="TreeGrafter"/>
</dbReference>
<dbReference type="Gene3D" id="1.20.58.60">
    <property type="match status" value="5"/>
</dbReference>
<keyword evidence="12" id="KW-1185">Reference proteome</keyword>
<keyword evidence="4" id="KW-0677">Repeat</keyword>
<dbReference type="STRING" id="94128.A0A2A3E623"/>
<organism evidence="11 12">
    <name type="scientific">Apis cerana cerana</name>
    <name type="common">Oriental honeybee</name>
    <dbReference type="NCBI Taxonomy" id="94128"/>
    <lineage>
        <taxon>Eukaryota</taxon>
        <taxon>Metazoa</taxon>
        <taxon>Ecdysozoa</taxon>
        <taxon>Arthropoda</taxon>
        <taxon>Hexapoda</taxon>
        <taxon>Insecta</taxon>
        <taxon>Pterygota</taxon>
        <taxon>Neoptera</taxon>
        <taxon>Endopterygota</taxon>
        <taxon>Hymenoptera</taxon>
        <taxon>Apocrita</taxon>
        <taxon>Aculeata</taxon>
        <taxon>Apoidea</taxon>
        <taxon>Anthophila</taxon>
        <taxon>Apidae</taxon>
        <taxon>Apis</taxon>
    </lineage>
</organism>
<evidence type="ECO:0000256" key="1">
    <source>
        <dbReference type="ARBA" id="ARBA00004126"/>
    </source>
</evidence>
<name>A0A2A3E623_APICC</name>
<feature type="coiled-coil region" evidence="9">
    <location>
        <begin position="717"/>
        <end position="744"/>
    </location>
</feature>
<keyword evidence="6 8" id="KW-0472">Membrane</keyword>
<keyword evidence="5" id="KW-1133">Transmembrane helix</keyword>
<evidence type="ECO:0000256" key="6">
    <source>
        <dbReference type="ARBA" id="ARBA00023136"/>
    </source>
</evidence>
<dbReference type="PROSITE" id="PS51049">
    <property type="entry name" value="KASH"/>
    <property type="match status" value="1"/>
</dbReference>
<feature type="topological domain" description="Perinuclear space" evidence="8">
    <location>
        <begin position="1328"/>
        <end position="1357"/>
    </location>
</feature>
<dbReference type="GO" id="GO:0034993">
    <property type="term" value="C:meiotic nuclear membrane microtubule tethering complex"/>
    <property type="evidence" value="ECO:0007669"/>
    <property type="project" value="TreeGrafter"/>
</dbReference>
<evidence type="ECO:0000313" key="11">
    <source>
        <dbReference type="EMBL" id="PBC26934.1"/>
    </source>
</evidence>
<evidence type="ECO:0000256" key="7">
    <source>
        <dbReference type="ARBA" id="ARBA00023242"/>
    </source>
</evidence>
<comment type="subcellular location">
    <subcellularLocation>
        <location evidence="1">Nucleus membrane</location>
    </subcellularLocation>
</comment>
<evidence type="ECO:0000256" key="8">
    <source>
        <dbReference type="PROSITE-ProRule" id="PRU00385"/>
    </source>
</evidence>
<dbReference type="SMART" id="SM01249">
    <property type="entry name" value="KASH"/>
    <property type="match status" value="1"/>
</dbReference>
<feature type="coiled-coil region" evidence="9">
    <location>
        <begin position="299"/>
        <end position="326"/>
    </location>
</feature>
<dbReference type="GO" id="GO:0005737">
    <property type="term" value="C:cytoplasm"/>
    <property type="evidence" value="ECO:0007669"/>
    <property type="project" value="TreeGrafter"/>
</dbReference>
<dbReference type="OrthoDB" id="6618337at2759"/>
<dbReference type="PANTHER" id="PTHR47535:SF1">
    <property type="entry name" value="NESPRIN-1"/>
    <property type="match status" value="1"/>
</dbReference>
<dbReference type="GO" id="GO:0007097">
    <property type="term" value="P:nuclear migration"/>
    <property type="evidence" value="ECO:0007669"/>
    <property type="project" value="TreeGrafter"/>
</dbReference>
<dbReference type="InterPro" id="IPR012315">
    <property type="entry name" value="KASH"/>
</dbReference>
<protein>
    <submittedName>
        <fullName evidence="11">Nesprin-1</fullName>
    </submittedName>
</protein>
<dbReference type="CDD" id="cd00176">
    <property type="entry name" value="SPEC"/>
    <property type="match status" value="3"/>
</dbReference>
<keyword evidence="7" id="KW-0539">Nucleus</keyword>
<evidence type="ECO:0000256" key="9">
    <source>
        <dbReference type="SAM" id="Coils"/>
    </source>
</evidence>
<evidence type="ECO:0000256" key="4">
    <source>
        <dbReference type="ARBA" id="ARBA00022737"/>
    </source>
</evidence>
<dbReference type="EMBL" id="KZ288363">
    <property type="protein sequence ID" value="PBC26934.1"/>
    <property type="molecule type" value="Genomic_DNA"/>
</dbReference>
<reference evidence="11 12" key="1">
    <citation type="submission" date="2014-07" db="EMBL/GenBank/DDBJ databases">
        <title>Genomic and transcriptomic analysis on Apis cerana provide comprehensive insights into honey bee biology.</title>
        <authorList>
            <person name="Diao Q."/>
            <person name="Sun L."/>
            <person name="Zheng H."/>
            <person name="Zheng H."/>
            <person name="Xu S."/>
            <person name="Wang S."/>
            <person name="Zeng Z."/>
            <person name="Hu F."/>
            <person name="Su S."/>
            <person name="Wu J."/>
        </authorList>
    </citation>
    <scope>NUCLEOTIDE SEQUENCE [LARGE SCALE GENOMIC DNA]</scope>
    <source>
        <tissue evidence="11">Pupae without intestine</tissue>
    </source>
</reference>
<keyword evidence="3 8" id="KW-0812">Transmembrane</keyword>
<evidence type="ECO:0000256" key="2">
    <source>
        <dbReference type="ARBA" id="ARBA00008619"/>
    </source>
</evidence>
<gene>
    <name evidence="11" type="ORF">APICC_07045</name>
</gene>
<dbReference type="PANTHER" id="PTHR47535">
    <property type="entry name" value="MUSCLE-SPECIFIC PROTEIN 300 KDA, ISOFORM G"/>
    <property type="match status" value="1"/>
</dbReference>
<feature type="coiled-coil region" evidence="9">
    <location>
        <begin position="7"/>
        <end position="34"/>
    </location>
</feature>
<dbReference type="SMART" id="SM00150">
    <property type="entry name" value="SPEC"/>
    <property type="match status" value="6"/>
</dbReference>
<evidence type="ECO:0000256" key="3">
    <source>
        <dbReference type="ARBA" id="ARBA00022692"/>
    </source>
</evidence>
<keyword evidence="9" id="KW-0175">Coiled coil</keyword>
<feature type="topological domain" description="Cytoplasmic" evidence="8">
    <location>
        <begin position="1"/>
        <end position="1306"/>
    </location>
</feature>
<dbReference type="InterPro" id="IPR002017">
    <property type="entry name" value="Spectrin_repeat"/>
</dbReference>
<feature type="coiled-coil region" evidence="9">
    <location>
        <begin position="848"/>
        <end position="878"/>
    </location>
</feature>
<dbReference type="GO" id="GO:0051015">
    <property type="term" value="F:actin filament binding"/>
    <property type="evidence" value="ECO:0007669"/>
    <property type="project" value="TreeGrafter"/>
</dbReference>
<accession>A0A2A3E623</accession>
<dbReference type="Pfam" id="PF10541">
    <property type="entry name" value="KASH"/>
    <property type="match status" value="1"/>
</dbReference>
<dbReference type="InterPro" id="IPR052403">
    <property type="entry name" value="LINC-complex_assoc"/>
</dbReference>
<feature type="domain" description="KASH" evidence="10">
    <location>
        <begin position="1298"/>
        <end position="1357"/>
    </location>
</feature>
<dbReference type="Pfam" id="PF00435">
    <property type="entry name" value="Spectrin"/>
    <property type="match status" value="3"/>
</dbReference>
<evidence type="ECO:0000256" key="5">
    <source>
        <dbReference type="ARBA" id="ARBA00022989"/>
    </source>
</evidence>
<comment type="similarity">
    <text evidence="2">Belongs to the nesprin family.</text>
</comment>
<dbReference type="InterPro" id="IPR018159">
    <property type="entry name" value="Spectrin/alpha-actinin"/>
</dbReference>
<dbReference type="SUPFAM" id="SSF46966">
    <property type="entry name" value="Spectrin repeat"/>
    <property type="match status" value="7"/>
</dbReference>
<dbReference type="Proteomes" id="UP000242457">
    <property type="component" value="Unassembled WGS sequence"/>
</dbReference>
<evidence type="ECO:0000313" key="12">
    <source>
        <dbReference type="Proteomes" id="UP000242457"/>
    </source>
</evidence>
<dbReference type="FunFam" id="1.20.58.60:FF:000171">
    <property type="entry name" value="Uncharacterized protein, isoform B"/>
    <property type="match status" value="1"/>
</dbReference>
<sequence>MCTPEELKVCEETMAEHKERLAELQGLVAQIASDVGLDASGPLHCEVEALGQRLEDIRETLSCLADAAHARALNQELARGDLCQTKSFLDSSLTAVGQGESKEQLELLRNHLLALTCTEPQLQSIKERSLEVTTQEPSVVEVLKLWQKVFRETFQQYHRLSALLVKTQDGATALKLWQEYLFYVQDFLSNDVPGDYNGLSEHRNLCEVHQNLLTDQQNLILTVRAEEGSNLSKTEQFNILTNQHNETLAKIMERHAAVRDRLAAWDRYKLDQSKLLYWLKEIERERSQLRFRFIQIQRLDEILQRIESLLEKIPEGEAQLESLQRQQETLLVKCDEALAVTIHRDHAASVQRINNLSSSLEMWRDHIPRIQKRYKEYEEKAKEINSSFTEIGQAFSTAFHSSPASLTRTKQQLESVHQMQNRLSSMSVDLESLGVMIQQLREDLSPTDIKSLNEQRALFRLQHEDLEHQAALLICRLEERCGLYDRWRDRLARLLAWIGETEIRIQDCDSPNEPEETLKKLECEIQSDIALKQRELLWIQNTGQDLVEVAEEEESERLQRSLDELNERWDRLVAMGKARASKLMDLMRTMSTLEKRINELRSWLASVESQLSETFVVEAIEQSCIDKKLDDHEHLQKTIEAESGNIGEVLNLCEILLNDCDAWKTSFNNAIKSGMEGLERRWTTTCVKSAERKGNIILAWKILQELEKIRLEQEGWLAETDKALAELENNLDEVSKDESKKAIEKARSISEDVEAHEPVIKIIEQNFGRLARTGLEPDNLKSLISETRRLIDKWQTFKPRANAVLLALQKGQKNYRDFITVHGAAVVGLTQVDVRLTRTQHLATPEQKASIRRRLQQLNEIEEELRTQNITLQKADELALKVMQECHPDDVANIQELVDEYQLLWKDIKKRVASLRAEIEGQEKSEVDEAVQVETLKFEQDSAVQVDTLPRLLRMTSSDAYLMELEAALVECNDALDTLQLAIAPDPVAGPGLNSIAKNISKLIGSCQSSIELVRHLHSLLIEDGKLSAQAAKANEVAALTERYENLLILARTREQQIRELSDNGRLTCPLCSRRNWAQLENDLWRLEKWLEFAEGTQSAQHSPPGNIEQLEDVIQDHREFVLDLDCHESILASLNTVGAHLADHTEELLRATQLRDRLAVANTRWVKVCKVAAHWQEQLQTALMSNEQFHRIIEELVTWLEKTEVSIRASEPVDLTESPEIMTAKYNKFRELRSDLERCEPRVLSLQESANQLLDEKGETRARLQELRLRLQSLRRLTGIYALKLGAALGMDPRDVGLAATTSSLASLSHDALMLLFLGVASLVPSAEEDYSCMLSNNLARSFTPMVVYPNGPPPI</sequence>
<feature type="coiled-coil region" evidence="9">
    <location>
        <begin position="1251"/>
        <end position="1278"/>
    </location>
</feature>